<feature type="chain" id="PRO_5031415843" evidence="2">
    <location>
        <begin position="29"/>
        <end position="257"/>
    </location>
</feature>
<gene>
    <name evidence="3" type="ORF">GHC57_03245</name>
</gene>
<dbReference type="NCBIfam" id="TIGR03370">
    <property type="entry name" value="VPLPA-CTERM"/>
    <property type="match status" value="1"/>
</dbReference>
<organism evidence="3 4">
    <name type="scientific">Roseospira navarrensis</name>
    <dbReference type="NCBI Taxonomy" id="140058"/>
    <lineage>
        <taxon>Bacteria</taxon>
        <taxon>Pseudomonadati</taxon>
        <taxon>Pseudomonadota</taxon>
        <taxon>Alphaproteobacteria</taxon>
        <taxon>Rhodospirillales</taxon>
        <taxon>Rhodospirillaceae</taxon>
        <taxon>Roseospira</taxon>
    </lineage>
</organism>
<keyword evidence="4" id="KW-1185">Reference proteome</keyword>
<feature type="transmembrane region" description="Helical" evidence="1">
    <location>
        <begin position="232"/>
        <end position="250"/>
    </location>
</feature>
<reference evidence="3 4" key="1">
    <citation type="submission" date="2019-10" db="EMBL/GenBank/DDBJ databases">
        <title>Draft whole-genome sequence of the purple nonsulfur photosynthetic bacterium Roseospira navarrensis DSM 15114.</title>
        <authorList>
            <person name="Kyndt J.A."/>
            <person name="Meyer T.E."/>
        </authorList>
    </citation>
    <scope>NUCLEOTIDE SEQUENCE [LARGE SCALE GENOMIC DNA]</scope>
    <source>
        <strain evidence="3 4">DSM 15114</strain>
    </source>
</reference>
<dbReference type="InterPro" id="IPR022472">
    <property type="entry name" value="VPLPA-CTERM"/>
</dbReference>
<evidence type="ECO:0000256" key="2">
    <source>
        <dbReference type="SAM" id="SignalP"/>
    </source>
</evidence>
<evidence type="ECO:0000313" key="3">
    <source>
        <dbReference type="EMBL" id="MQX35526.1"/>
    </source>
</evidence>
<accession>A0A7X2D2C0</accession>
<dbReference type="AlphaFoldDB" id="A0A7X2D2C0"/>
<proteinExistence type="predicted"/>
<keyword evidence="2" id="KW-0732">Signal</keyword>
<dbReference type="OrthoDB" id="8546032at2"/>
<comment type="caution">
    <text evidence="3">The sequence shown here is derived from an EMBL/GenBank/DDBJ whole genome shotgun (WGS) entry which is preliminary data.</text>
</comment>
<dbReference type="EMBL" id="WIVE01000005">
    <property type="protein sequence ID" value="MQX35526.1"/>
    <property type="molecule type" value="Genomic_DNA"/>
</dbReference>
<evidence type="ECO:0000313" key="4">
    <source>
        <dbReference type="Proteomes" id="UP000434582"/>
    </source>
</evidence>
<dbReference type="Proteomes" id="UP000434582">
    <property type="component" value="Unassembled WGS sequence"/>
</dbReference>
<protein>
    <submittedName>
        <fullName evidence="3">VPLPA-CTERM sorting domain-containing protein</fullName>
    </submittedName>
</protein>
<name>A0A7X2D2C0_9PROT</name>
<feature type="signal peptide" evidence="2">
    <location>
        <begin position="1"/>
        <end position="28"/>
    </location>
</feature>
<keyword evidence="1" id="KW-0472">Membrane</keyword>
<keyword evidence="1" id="KW-0812">Transmembrane</keyword>
<keyword evidence="1" id="KW-1133">Transmembrane helix</keyword>
<sequence>MMENAMKTLATTALTTAGLFLATATAQAAVIDFASLGGGTSVFGTNAVAPGLTISSASGGADGVALVEGETPAAYGAPNGGDSILNGGLPETGGFGDISNARLHDFVFEFETAVDFFQVRFLDFGDYNPSKATEHMFGVRAWDSNGGTSDATVSYTSNAAGNPTTGSAGNLYITGDAITAASGDPGDVLFQFDAARYTKFAFIFDSNGGRTGPSDPNIAFADLDYSVVPLPAAVWFMLTALGGLAGTRWLRKDKAAA</sequence>
<evidence type="ECO:0000256" key="1">
    <source>
        <dbReference type="SAM" id="Phobius"/>
    </source>
</evidence>